<proteinExistence type="predicted"/>
<dbReference type="SUPFAM" id="SSF56672">
    <property type="entry name" value="DNA/RNA polymerases"/>
    <property type="match status" value="1"/>
</dbReference>
<dbReference type="InterPro" id="IPR052055">
    <property type="entry name" value="Hepadnavirus_pol/RT"/>
</dbReference>
<dbReference type="OrthoDB" id="3067625at2759"/>
<evidence type="ECO:0000313" key="3">
    <source>
        <dbReference type="Proteomes" id="UP000324800"/>
    </source>
</evidence>
<dbReference type="PROSITE" id="PS50878">
    <property type="entry name" value="RT_POL"/>
    <property type="match status" value="1"/>
</dbReference>
<dbReference type="InterPro" id="IPR043128">
    <property type="entry name" value="Rev_trsase/Diguanyl_cyclase"/>
</dbReference>
<organism evidence="2 3">
    <name type="scientific">Streblomastix strix</name>
    <dbReference type="NCBI Taxonomy" id="222440"/>
    <lineage>
        <taxon>Eukaryota</taxon>
        <taxon>Metamonada</taxon>
        <taxon>Preaxostyla</taxon>
        <taxon>Oxymonadida</taxon>
        <taxon>Streblomastigidae</taxon>
        <taxon>Streblomastix</taxon>
    </lineage>
</organism>
<name>A0A5J4U9N2_9EUKA</name>
<dbReference type="InterPro" id="IPR000477">
    <property type="entry name" value="RT_dom"/>
</dbReference>
<evidence type="ECO:0000259" key="1">
    <source>
        <dbReference type="PROSITE" id="PS50878"/>
    </source>
</evidence>
<dbReference type="EMBL" id="SNRW01018665">
    <property type="protein sequence ID" value="KAA6367119.1"/>
    <property type="molecule type" value="Genomic_DNA"/>
</dbReference>
<sequence>MLNKFLLQSNFIMEDISTLRELMLEGDWMFKIDPESALHHIPVHPQFQPFRGFIYKGNFFKYVAMYVEVKHAPMTFNKFLLPVIGIIGQHLGIKVIAYCDDVIFPDKNNDELMNKEPLILQILEELGYKIQERKLNLQIAQDIEILDGHRFQRSAQVGEALSKRKPGSRQSYQQVLQYL</sequence>
<dbReference type="Gene3D" id="3.10.10.10">
    <property type="entry name" value="HIV Type 1 Reverse Transcriptase, subunit A, domain 1"/>
    <property type="match status" value="1"/>
</dbReference>
<protein>
    <recommendedName>
        <fullName evidence="1">Reverse transcriptase domain-containing protein</fullName>
    </recommendedName>
</protein>
<dbReference type="AlphaFoldDB" id="A0A5J4U9N2"/>
<dbReference type="InterPro" id="IPR043502">
    <property type="entry name" value="DNA/RNA_pol_sf"/>
</dbReference>
<gene>
    <name evidence="2" type="ORF">EZS28_037355</name>
</gene>
<dbReference type="PANTHER" id="PTHR33050">
    <property type="entry name" value="REVERSE TRANSCRIPTASE DOMAIN-CONTAINING PROTEIN"/>
    <property type="match status" value="1"/>
</dbReference>
<dbReference type="Proteomes" id="UP000324800">
    <property type="component" value="Unassembled WGS sequence"/>
</dbReference>
<dbReference type="Pfam" id="PF00078">
    <property type="entry name" value="RVT_1"/>
    <property type="match status" value="1"/>
</dbReference>
<evidence type="ECO:0000313" key="2">
    <source>
        <dbReference type="EMBL" id="KAA6367119.1"/>
    </source>
</evidence>
<accession>A0A5J4U9N2</accession>
<comment type="caution">
    <text evidence="2">The sequence shown here is derived from an EMBL/GenBank/DDBJ whole genome shotgun (WGS) entry which is preliminary data.</text>
</comment>
<dbReference type="Gene3D" id="3.30.70.270">
    <property type="match status" value="1"/>
</dbReference>
<dbReference type="PANTHER" id="PTHR33050:SF7">
    <property type="entry name" value="RIBONUCLEASE H"/>
    <property type="match status" value="1"/>
</dbReference>
<feature type="domain" description="Reverse transcriptase" evidence="1">
    <location>
        <begin position="1"/>
        <end position="151"/>
    </location>
</feature>
<reference evidence="2 3" key="1">
    <citation type="submission" date="2019-03" db="EMBL/GenBank/DDBJ databases">
        <title>Single cell metagenomics reveals metabolic interactions within the superorganism composed of flagellate Streblomastix strix and complex community of Bacteroidetes bacteria on its surface.</title>
        <authorList>
            <person name="Treitli S.C."/>
            <person name="Kolisko M."/>
            <person name="Husnik F."/>
            <person name="Keeling P."/>
            <person name="Hampl V."/>
        </authorList>
    </citation>
    <scope>NUCLEOTIDE SEQUENCE [LARGE SCALE GENOMIC DNA]</scope>
    <source>
        <strain evidence="2">ST1C</strain>
    </source>
</reference>